<keyword evidence="1" id="KW-1133">Transmembrane helix</keyword>
<sequence>MKRLVYTLFGILFVLYYICYQGALSHILYYHEQHHLFLFSKSYFVQCVQTEGWLNYITNFIIQFFYYPMLGSAILALLLALVYLLINSIIKIVTGKNDVLQLSIIPSLALFFYTMEADHSLSILPGSLLCLLLLYLFLFFIQWYWKLFPLLGLPDISNKKIRVLLTSLFLLGYAGYGFYYFFTNYNKSERIMLKAEQLVKAKDWNGALEYTKKYLDTGRYNQLISYFHHLALYHTGKLSYHLLDYPQKQGVKRLYFPWNSDSRESEYGHILYEQLGYINEAQRWEFESMVVWGETASHLINLTRYNIVNHRPLVAQRFINKLKQSLFYRQEALQLEKLVHGGKVPGLRNALEGKVDIPARFANVLNIGPELQYLCECDSTNKMAFEYLMSNLLLSNHVVRFVNNLKLMKSFPYTELPPVYEEALYIYKLGVGNEEFSKVGIKIKPETEQRFKRYYQLVESKQIETLQKEFGNTYWFYLNYISPYGNKVIAN</sequence>
<dbReference type="Proteomes" id="UP000310532">
    <property type="component" value="Unassembled WGS sequence"/>
</dbReference>
<organism evidence="2 3">
    <name type="scientific">Bacteroides muris</name>
    <name type="common">ex Afrizal et al. 2022</name>
    <dbReference type="NCBI Taxonomy" id="2516960"/>
    <lineage>
        <taxon>Bacteria</taxon>
        <taxon>Pseudomonadati</taxon>
        <taxon>Bacteroidota</taxon>
        <taxon>Bacteroidia</taxon>
        <taxon>Bacteroidales</taxon>
        <taxon>Bacteroidaceae</taxon>
        <taxon>Bacteroides</taxon>
    </lineage>
</organism>
<dbReference type="InterPro" id="IPR045692">
    <property type="entry name" value="DUF6057"/>
</dbReference>
<evidence type="ECO:0008006" key="4">
    <source>
        <dbReference type="Google" id="ProtNLM"/>
    </source>
</evidence>
<keyword evidence="3" id="KW-1185">Reference proteome</keyword>
<evidence type="ECO:0000256" key="1">
    <source>
        <dbReference type="SAM" id="Phobius"/>
    </source>
</evidence>
<dbReference type="EMBL" id="SRYZ01000048">
    <property type="protein sequence ID" value="TGY01240.1"/>
    <property type="molecule type" value="Genomic_DNA"/>
</dbReference>
<dbReference type="AlphaFoldDB" id="A0A4V3RAJ6"/>
<keyword evidence="1" id="KW-0812">Transmembrane</keyword>
<accession>A0A4V3RAJ6</accession>
<protein>
    <recommendedName>
        <fullName evidence="4">Transmembrane protein</fullName>
    </recommendedName>
</protein>
<feature type="transmembrane region" description="Helical" evidence="1">
    <location>
        <begin position="7"/>
        <end position="29"/>
    </location>
</feature>
<feature type="transmembrane region" description="Helical" evidence="1">
    <location>
        <begin position="64"/>
        <end position="86"/>
    </location>
</feature>
<feature type="transmembrane region" description="Helical" evidence="1">
    <location>
        <begin position="161"/>
        <end position="182"/>
    </location>
</feature>
<keyword evidence="1" id="KW-0472">Membrane</keyword>
<comment type="caution">
    <text evidence="2">The sequence shown here is derived from an EMBL/GenBank/DDBJ whole genome shotgun (WGS) entry which is preliminary data.</text>
</comment>
<reference evidence="2 3" key="1">
    <citation type="submission" date="2019-04" db="EMBL/GenBank/DDBJ databases">
        <title>Microbes associate with the intestines of laboratory mice.</title>
        <authorList>
            <person name="Navarre W."/>
            <person name="Wong E."/>
            <person name="Huang K."/>
            <person name="Tropini C."/>
            <person name="Ng K."/>
            <person name="Yu B."/>
        </authorList>
    </citation>
    <scope>NUCLEOTIDE SEQUENCE [LARGE SCALE GENOMIC DNA]</scope>
    <source>
        <strain evidence="2 3">NM69_E16B</strain>
    </source>
</reference>
<evidence type="ECO:0000313" key="2">
    <source>
        <dbReference type="EMBL" id="TGY01240.1"/>
    </source>
</evidence>
<gene>
    <name evidence="2" type="ORF">E5355_15710</name>
</gene>
<feature type="transmembrane region" description="Helical" evidence="1">
    <location>
        <begin position="121"/>
        <end position="141"/>
    </location>
</feature>
<name>A0A4V3RAJ6_9BACE</name>
<dbReference type="RefSeq" id="WP_136011088.1">
    <property type="nucleotide sequence ID" value="NZ_SRYZ01000048.1"/>
</dbReference>
<proteinExistence type="predicted"/>
<evidence type="ECO:0000313" key="3">
    <source>
        <dbReference type="Proteomes" id="UP000310532"/>
    </source>
</evidence>
<dbReference type="Pfam" id="PF19529">
    <property type="entry name" value="DUF6057"/>
    <property type="match status" value="2"/>
</dbReference>